<keyword evidence="3" id="KW-0732">Signal</keyword>
<dbReference type="Gene3D" id="3.30.465.10">
    <property type="match status" value="2"/>
</dbReference>
<protein>
    <recommendedName>
        <fullName evidence="4">FAD-binding PCMH-type domain-containing protein</fullName>
    </recommendedName>
</protein>
<comment type="similarity">
    <text evidence="1">Belongs to the oxygen-dependent FAD-linked oxidoreductase family.</text>
</comment>
<dbReference type="InterPro" id="IPR036318">
    <property type="entry name" value="FAD-bd_PCMH-like_sf"/>
</dbReference>
<proteinExistence type="inferred from homology"/>
<dbReference type="InterPro" id="IPR016166">
    <property type="entry name" value="FAD-bd_PCMH"/>
</dbReference>
<dbReference type="GO" id="GO:0071949">
    <property type="term" value="F:FAD binding"/>
    <property type="evidence" value="ECO:0007669"/>
    <property type="project" value="InterPro"/>
</dbReference>
<dbReference type="EMBL" id="JAPDRK010000005">
    <property type="protein sequence ID" value="KAJ9612185.1"/>
    <property type="molecule type" value="Genomic_DNA"/>
</dbReference>
<keyword evidence="6" id="KW-1185">Reference proteome</keyword>
<dbReference type="GO" id="GO:0016491">
    <property type="term" value="F:oxidoreductase activity"/>
    <property type="evidence" value="ECO:0007669"/>
    <property type="project" value="UniProtKB-KW"/>
</dbReference>
<name>A0AA39CL18_9EURO</name>
<accession>A0AA39CL18</accession>
<gene>
    <name evidence="5" type="ORF">H2200_003782</name>
</gene>
<evidence type="ECO:0000256" key="2">
    <source>
        <dbReference type="ARBA" id="ARBA00023002"/>
    </source>
</evidence>
<evidence type="ECO:0000313" key="6">
    <source>
        <dbReference type="Proteomes" id="UP001172673"/>
    </source>
</evidence>
<dbReference type="SUPFAM" id="SSF56176">
    <property type="entry name" value="FAD-binding/transporter-associated domain-like"/>
    <property type="match status" value="1"/>
</dbReference>
<dbReference type="Pfam" id="PF01565">
    <property type="entry name" value="FAD_binding_4"/>
    <property type="match status" value="1"/>
</dbReference>
<dbReference type="InterPro" id="IPR012951">
    <property type="entry name" value="BBE"/>
</dbReference>
<comment type="caution">
    <text evidence="5">The sequence shown here is derived from an EMBL/GenBank/DDBJ whole genome shotgun (WGS) entry which is preliminary data.</text>
</comment>
<reference evidence="5" key="1">
    <citation type="submission" date="2022-10" db="EMBL/GenBank/DDBJ databases">
        <title>Culturing micro-colonial fungi from biological soil crusts in the Mojave desert and describing Neophaeococcomyces mojavensis, and introducing the new genera and species Taxawa tesnikishii.</title>
        <authorList>
            <person name="Kurbessoian T."/>
            <person name="Stajich J.E."/>
        </authorList>
    </citation>
    <scope>NUCLEOTIDE SEQUENCE</scope>
    <source>
        <strain evidence="5">TK_41</strain>
    </source>
</reference>
<dbReference type="InterPro" id="IPR006094">
    <property type="entry name" value="Oxid_FAD_bind_N"/>
</dbReference>
<evidence type="ECO:0000256" key="3">
    <source>
        <dbReference type="SAM" id="SignalP"/>
    </source>
</evidence>
<dbReference type="InterPro" id="IPR016169">
    <property type="entry name" value="FAD-bd_PCMH_sub2"/>
</dbReference>
<feature type="signal peptide" evidence="3">
    <location>
        <begin position="1"/>
        <end position="22"/>
    </location>
</feature>
<feature type="domain" description="FAD-binding PCMH-type" evidence="4">
    <location>
        <begin position="117"/>
        <end position="303"/>
    </location>
</feature>
<keyword evidence="2" id="KW-0560">Oxidoreductase</keyword>
<dbReference type="AlphaFoldDB" id="A0AA39CL18"/>
<dbReference type="Proteomes" id="UP001172673">
    <property type="component" value="Unassembled WGS sequence"/>
</dbReference>
<feature type="chain" id="PRO_5041271836" description="FAD-binding PCMH-type domain-containing protein" evidence="3">
    <location>
        <begin position="23"/>
        <end position="591"/>
    </location>
</feature>
<organism evidence="5 6">
    <name type="scientific">Cladophialophora chaetospira</name>
    <dbReference type="NCBI Taxonomy" id="386627"/>
    <lineage>
        <taxon>Eukaryota</taxon>
        <taxon>Fungi</taxon>
        <taxon>Dikarya</taxon>
        <taxon>Ascomycota</taxon>
        <taxon>Pezizomycotina</taxon>
        <taxon>Eurotiomycetes</taxon>
        <taxon>Chaetothyriomycetidae</taxon>
        <taxon>Chaetothyriales</taxon>
        <taxon>Herpotrichiellaceae</taxon>
        <taxon>Cladophialophora</taxon>
    </lineage>
</organism>
<sequence>MLPDLKRSLLCVGASFSILTQAAPSAYESCKCAPTDPCWPSASEWVAFNKTVSGRLIKTVPVAAPCYKGPYYNAAACADIEARWSDSVFQSQFPIGYSYPITQSCDIPGGNTTTCTVGQDPPYAINASSTAHVVAGIHYAADKNLRLAIKMTGHDLIGRSTGYGSLEIWIAHLRNGITFEKTYQPSTSCKANHWTGAAINVGGGYNWSAVYKVAQTNNVIVVGGGCPDVGVLGGYTQGGGHSLAMHQFGPAADQLLEARVILANGQQVVASPCQHSDLFTALRGGGGGTYGIIISGKIKAYPETSIIGQSLTLAPKSLDHLADFMAAVRIIYEALPSLQDGGLSGYGSWTAYSPTPFIGNSTAGLTYSMGAFGKTKSQVQSLFAPTQAKLAQCNHTTDLFVNYTAYESYFDYYFATNGINSAAESSSALVSRLLTKESLSNSSGLARMLNITAGQPEEFTFNEIGAVGGGAVLSTPDPYSGINPAWRQTYVMNIVARGYLDTTNYTTAQAIHHDITYVKGRAMTALAPNTGSYMNEGDYQDPNYLKNYYGNALPQLRAAKAKYDPNGTFYCPTCVGSDQWEQQPSGKLCRL</sequence>
<dbReference type="PANTHER" id="PTHR13878">
    <property type="entry name" value="GULONOLACTONE OXIDASE"/>
    <property type="match status" value="1"/>
</dbReference>
<evidence type="ECO:0000313" key="5">
    <source>
        <dbReference type="EMBL" id="KAJ9612185.1"/>
    </source>
</evidence>
<evidence type="ECO:0000259" key="4">
    <source>
        <dbReference type="PROSITE" id="PS51387"/>
    </source>
</evidence>
<evidence type="ECO:0000256" key="1">
    <source>
        <dbReference type="ARBA" id="ARBA00005466"/>
    </source>
</evidence>
<dbReference type="Pfam" id="PF08031">
    <property type="entry name" value="BBE"/>
    <property type="match status" value="1"/>
</dbReference>
<dbReference type="InterPro" id="IPR050432">
    <property type="entry name" value="FAD-linked_Oxidoreductases_BP"/>
</dbReference>
<dbReference type="PROSITE" id="PS51387">
    <property type="entry name" value="FAD_PCMH"/>
    <property type="match status" value="1"/>
</dbReference>
<dbReference type="PANTHER" id="PTHR13878:SF91">
    <property type="entry name" value="FAD BINDING DOMAIN PROTEIN (AFU_ORTHOLOGUE AFUA_6G12070)-RELATED"/>
    <property type="match status" value="1"/>
</dbReference>